<dbReference type="EMBL" id="CP006868">
    <property type="protein sequence ID" value="UXD22570.1"/>
    <property type="molecule type" value="Genomic_DNA"/>
</dbReference>
<gene>
    <name evidence="2" type="ORF">IPA_06320</name>
</gene>
<keyword evidence="3" id="KW-1185">Reference proteome</keyword>
<sequence length="225" mass="26304">MRSSSRWPFNTLKKVVTRLGGAKFLDELLELDEAYSIAERLYQELDDIPELALLLVHLRRVALNHKRLVFETSEAAFLAGGTRVPTIKKSIIFYLKELLNDVKMAYKRVVNTMNEFEESTRIVSKVLEDLRIEFERRCSRGDKSYCEAKRELIRLIEIWASWISKRMDSMKEKVKELERMIDEGSLKEIEEALDALEEERTTKKGFIGRLKDFLSRKPPEEGEGE</sequence>
<organism evidence="2 3">
    <name type="scientific">Ignicoccus pacificus DSM 13166</name>
    <dbReference type="NCBI Taxonomy" id="940294"/>
    <lineage>
        <taxon>Archaea</taxon>
        <taxon>Thermoproteota</taxon>
        <taxon>Thermoprotei</taxon>
        <taxon>Desulfurococcales</taxon>
        <taxon>Desulfurococcaceae</taxon>
        <taxon>Ignicoccus</taxon>
    </lineage>
</organism>
<dbReference type="Proteomes" id="UP001063698">
    <property type="component" value="Chromosome"/>
</dbReference>
<reference evidence="2" key="1">
    <citation type="submission" date="2013-11" db="EMBL/GenBank/DDBJ databases">
        <title>Comparative genomics of Ignicoccus.</title>
        <authorList>
            <person name="Podar M."/>
        </authorList>
    </citation>
    <scope>NUCLEOTIDE SEQUENCE</scope>
    <source>
        <strain evidence="2">DSM 13166</strain>
    </source>
</reference>
<dbReference type="KEGG" id="ipc:IPA_06320"/>
<accession>A0A977KBH9</accession>
<protein>
    <submittedName>
        <fullName evidence="2">Uncharacterized protein</fullName>
    </submittedName>
</protein>
<evidence type="ECO:0000313" key="2">
    <source>
        <dbReference type="EMBL" id="UXD22570.1"/>
    </source>
</evidence>
<evidence type="ECO:0000313" key="3">
    <source>
        <dbReference type="Proteomes" id="UP001063698"/>
    </source>
</evidence>
<evidence type="ECO:0000256" key="1">
    <source>
        <dbReference type="SAM" id="Coils"/>
    </source>
</evidence>
<name>A0A977KBH9_9CREN</name>
<proteinExistence type="predicted"/>
<dbReference type="AlphaFoldDB" id="A0A977KBH9"/>
<keyword evidence="1" id="KW-0175">Coiled coil</keyword>
<feature type="coiled-coil region" evidence="1">
    <location>
        <begin position="167"/>
        <end position="199"/>
    </location>
</feature>